<feature type="transmembrane region" description="Helical" evidence="2">
    <location>
        <begin position="206"/>
        <end position="224"/>
    </location>
</feature>
<feature type="region of interest" description="Disordered" evidence="1">
    <location>
        <begin position="315"/>
        <end position="367"/>
    </location>
</feature>
<evidence type="ECO:0000313" key="3">
    <source>
        <dbReference type="EMBL" id="MFI9102994.1"/>
    </source>
</evidence>
<evidence type="ECO:0000256" key="2">
    <source>
        <dbReference type="SAM" id="Phobius"/>
    </source>
</evidence>
<accession>A0ABW8C977</accession>
<comment type="caution">
    <text evidence="3">The sequence shown here is derived from an EMBL/GenBank/DDBJ whole genome shotgun (WGS) entry which is preliminary data.</text>
</comment>
<evidence type="ECO:0000256" key="1">
    <source>
        <dbReference type="SAM" id="MobiDB-lite"/>
    </source>
</evidence>
<keyword evidence="2" id="KW-1133">Transmembrane helix</keyword>
<proteinExistence type="predicted"/>
<gene>
    <name evidence="3" type="ORF">ACIGXA_20970</name>
</gene>
<feature type="compositionally biased region" description="Low complexity" evidence="1">
    <location>
        <begin position="336"/>
        <end position="349"/>
    </location>
</feature>
<feature type="compositionally biased region" description="Pro residues" evidence="1">
    <location>
        <begin position="350"/>
        <end position="364"/>
    </location>
</feature>
<keyword evidence="2" id="KW-0472">Membrane</keyword>
<name>A0ABW8C977_9ACTN</name>
<protein>
    <recommendedName>
        <fullName evidence="5">Integral membrane protein</fullName>
    </recommendedName>
</protein>
<dbReference type="RefSeq" id="WP_399651345.1">
    <property type="nucleotide sequence ID" value="NZ_JBITYG010000006.1"/>
</dbReference>
<feature type="region of interest" description="Disordered" evidence="1">
    <location>
        <begin position="109"/>
        <end position="156"/>
    </location>
</feature>
<evidence type="ECO:0008006" key="5">
    <source>
        <dbReference type="Google" id="ProtNLM"/>
    </source>
</evidence>
<feature type="transmembrane region" description="Helical" evidence="2">
    <location>
        <begin position="259"/>
        <end position="279"/>
    </location>
</feature>
<dbReference type="EMBL" id="JBITYG010000006">
    <property type="protein sequence ID" value="MFI9102994.1"/>
    <property type="molecule type" value="Genomic_DNA"/>
</dbReference>
<feature type="transmembrane region" description="Helical" evidence="2">
    <location>
        <begin position="230"/>
        <end position="250"/>
    </location>
</feature>
<sequence length="493" mass="50513">MAIRNLDWSSLDLDSDPVHADPDVVTAAQKRYSHIATTIDDATAKLGQIVDTDSDSLAGQYVEGLKSEAGTLKDSLTKAAVRYHDVANEIGKYEPDLDQGLSETAGALQDADEAQGAQTKAKGLPDPKKSPDGTTTPEEQQKGTDKDKANSEADSKMAAAKTRLNNALGALNVAGKRFGDAVSARRYSDGLTDSYKDKLDAVMAKISQIFAIIGMILGVLAILIPGVNVIVIAGVVAGAVTLIANIVLYVDGKGSVMDVVLGAVGLGLAGLGAIVAVVGKGISSIAKTAALANRPGGAGGIQLVPLRPPAGSIPNFSRPFGPANPRPGGAVPNYSRPFGPNNRPGNVPGRPAPGPQPTGAPPPNVAADWQNTSEWFNNPATNWLLGKFGATTPEIGFWASNWAGLQGAGKMWATLLSDPAKFGKDFASILGGIKGPLDLSAITKAAGLGGISSLWFVWGGVNGAFGIGAGFIYTGGRLVGWIPAVNPPGQAAS</sequence>
<dbReference type="Proteomes" id="UP001614394">
    <property type="component" value="Unassembled WGS sequence"/>
</dbReference>
<keyword evidence="2" id="KW-0812">Transmembrane</keyword>
<keyword evidence="4" id="KW-1185">Reference proteome</keyword>
<evidence type="ECO:0000313" key="4">
    <source>
        <dbReference type="Proteomes" id="UP001614394"/>
    </source>
</evidence>
<organism evidence="3 4">
    <name type="scientific">Streptomyces fildesensis</name>
    <dbReference type="NCBI Taxonomy" id="375757"/>
    <lineage>
        <taxon>Bacteria</taxon>
        <taxon>Bacillati</taxon>
        <taxon>Actinomycetota</taxon>
        <taxon>Actinomycetes</taxon>
        <taxon>Kitasatosporales</taxon>
        <taxon>Streptomycetaceae</taxon>
        <taxon>Streptomyces</taxon>
    </lineage>
</organism>
<reference evidence="3 4" key="1">
    <citation type="submission" date="2024-10" db="EMBL/GenBank/DDBJ databases">
        <title>The Natural Products Discovery Center: Release of the First 8490 Sequenced Strains for Exploring Actinobacteria Biosynthetic Diversity.</title>
        <authorList>
            <person name="Kalkreuter E."/>
            <person name="Kautsar S.A."/>
            <person name="Yang D."/>
            <person name="Bader C.D."/>
            <person name="Teijaro C.N."/>
            <person name="Fluegel L."/>
            <person name="Davis C.M."/>
            <person name="Simpson J.R."/>
            <person name="Lauterbach L."/>
            <person name="Steele A.D."/>
            <person name="Gui C."/>
            <person name="Meng S."/>
            <person name="Li G."/>
            <person name="Viehrig K."/>
            <person name="Ye F."/>
            <person name="Su P."/>
            <person name="Kiefer A.F."/>
            <person name="Nichols A."/>
            <person name="Cepeda A.J."/>
            <person name="Yan W."/>
            <person name="Fan B."/>
            <person name="Jiang Y."/>
            <person name="Adhikari A."/>
            <person name="Zheng C.-J."/>
            <person name="Schuster L."/>
            <person name="Cowan T.M."/>
            <person name="Smanski M.J."/>
            <person name="Chevrette M.G."/>
            <person name="De Carvalho L.P.S."/>
            <person name="Shen B."/>
        </authorList>
    </citation>
    <scope>NUCLEOTIDE SEQUENCE [LARGE SCALE GENOMIC DNA]</scope>
    <source>
        <strain evidence="3 4">NPDC053399</strain>
    </source>
</reference>
<feature type="compositionally biased region" description="Basic and acidic residues" evidence="1">
    <location>
        <begin position="139"/>
        <end position="155"/>
    </location>
</feature>